<protein>
    <submittedName>
        <fullName evidence="2">Uncharacterized protein</fullName>
    </submittedName>
</protein>
<feature type="region of interest" description="Disordered" evidence="1">
    <location>
        <begin position="61"/>
        <end position="98"/>
    </location>
</feature>
<evidence type="ECO:0000313" key="2">
    <source>
        <dbReference type="EMBL" id="KAG2378133.1"/>
    </source>
</evidence>
<dbReference type="Proteomes" id="UP000816034">
    <property type="component" value="Unassembled WGS sequence"/>
</dbReference>
<feature type="region of interest" description="Disordered" evidence="1">
    <location>
        <begin position="136"/>
        <end position="162"/>
    </location>
</feature>
<evidence type="ECO:0000313" key="3">
    <source>
        <dbReference type="Proteomes" id="UP000816034"/>
    </source>
</evidence>
<proteinExistence type="predicted"/>
<dbReference type="EMBL" id="PYSW02000035">
    <property type="protein sequence ID" value="KAG2378133.1"/>
    <property type="molecule type" value="Genomic_DNA"/>
</dbReference>
<sequence length="183" mass="21368">MYKTSSLLNRLLKHQKQFRRLAIPVNHSHRFTPLNFQPLTIFQYHGAVTFRSFHFDHQSQLGQFEKKEESHQTNANHQKDIPSNHQDHDKNPMDDLNKNWSQLYDSFQNISSSLISNPKQTVQSIKKESSSALNEFLTKNSITTNDQNENNKPPMEQPTNSSIQDLQDKYVHALKFPIKPQVL</sequence>
<organism evidence="2 3">
    <name type="scientific">Naegleria lovaniensis</name>
    <name type="common">Amoeba</name>
    <dbReference type="NCBI Taxonomy" id="51637"/>
    <lineage>
        <taxon>Eukaryota</taxon>
        <taxon>Discoba</taxon>
        <taxon>Heterolobosea</taxon>
        <taxon>Tetramitia</taxon>
        <taxon>Eutetramitia</taxon>
        <taxon>Vahlkampfiidae</taxon>
        <taxon>Naegleria</taxon>
    </lineage>
</organism>
<dbReference type="AlphaFoldDB" id="A0AA88KHS4"/>
<gene>
    <name evidence="2" type="ORF">C9374_008755</name>
</gene>
<feature type="compositionally biased region" description="Basic and acidic residues" evidence="1">
    <location>
        <begin position="64"/>
        <end position="97"/>
    </location>
</feature>
<comment type="caution">
    <text evidence="2">The sequence shown here is derived from an EMBL/GenBank/DDBJ whole genome shotgun (WGS) entry which is preliminary data.</text>
</comment>
<dbReference type="RefSeq" id="XP_044545395.1">
    <property type="nucleotide sequence ID" value="XM_044698866.1"/>
</dbReference>
<dbReference type="GeneID" id="68101209"/>
<keyword evidence="3" id="KW-1185">Reference proteome</keyword>
<accession>A0AA88KHS4</accession>
<evidence type="ECO:0000256" key="1">
    <source>
        <dbReference type="SAM" id="MobiDB-lite"/>
    </source>
</evidence>
<name>A0AA88KHS4_NAELO</name>
<reference evidence="2 3" key="1">
    <citation type="journal article" date="2018" name="BMC Genomics">
        <title>The genome of Naegleria lovaniensis, the basis for a comparative approach to unravel pathogenicity factors of the human pathogenic amoeba N. fowleri.</title>
        <authorList>
            <person name="Liechti N."/>
            <person name="Schurch N."/>
            <person name="Bruggmann R."/>
            <person name="Wittwer M."/>
        </authorList>
    </citation>
    <scope>NUCLEOTIDE SEQUENCE [LARGE SCALE GENOMIC DNA]</scope>
    <source>
        <strain evidence="2 3">ATCC 30569</strain>
    </source>
</reference>